<evidence type="ECO:0000313" key="2">
    <source>
        <dbReference type="EMBL" id="SIM65822.1"/>
    </source>
</evidence>
<sequence>MRVVRRRGVVRRPGSSEGPGHPKARVIRRPGSSEGPGHPGGPEGLAPPLDRLRFTEVGVSPAPGYPDFSDMESIIAGPASIGAGRPSGADQPRRTDGRRPDHRAEGCGRAPRGCDQADRPGQNATRSARGRSERRQDETRPGQNVPRQNAARPERARSEHSQDETRPGQSRPGRNAGRSGRGQVGTRAGREATRVAWTGAGQPGQRFGVGARRGNRVGGFDAASPRKWGRSTGAGTGTTAEAAAATRTAGKAAGRRPGLGSTACRRCVVEVSGRRRGRSPARRSRRRPAAGGRSSSPGR</sequence>
<evidence type="ECO:0000313" key="3">
    <source>
        <dbReference type="Proteomes" id="UP000185124"/>
    </source>
</evidence>
<dbReference type="Proteomes" id="UP000185124">
    <property type="component" value="Unassembled WGS sequence"/>
</dbReference>
<proteinExistence type="predicted"/>
<name>A0A1N5UYA5_9ACTN</name>
<feature type="compositionally biased region" description="Basic and acidic residues" evidence="1">
    <location>
        <begin position="130"/>
        <end position="140"/>
    </location>
</feature>
<feature type="compositionally biased region" description="Basic residues" evidence="1">
    <location>
        <begin position="1"/>
        <end position="10"/>
    </location>
</feature>
<accession>A0A1N5UYA5</accession>
<organism evidence="2 3">
    <name type="scientific">Micromonospora cremea</name>
    <dbReference type="NCBI Taxonomy" id="709881"/>
    <lineage>
        <taxon>Bacteria</taxon>
        <taxon>Bacillati</taxon>
        <taxon>Actinomycetota</taxon>
        <taxon>Actinomycetes</taxon>
        <taxon>Micromonosporales</taxon>
        <taxon>Micromonosporaceae</taxon>
        <taxon>Micromonospora</taxon>
    </lineage>
</organism>
<feature type="compositionally biased region" description="Low complexity" evidence="1">
    <location>
        <begin position="289"/>
        <end position="299"/>
    </location>
</feature>
<feature type="compositionally biased region" description="Low complexity" evidence="1">
    <location>
        <begin position="230"/>
        <end position="256"/>
    </location>
</feature>
<dbReference type="AlphaFoldDB" id="A0A1N5UYA5"/>
<dbReference type="EMBL" id="FSQT01000001">
    <property type="protein sequence ID" value="SIM65822.1"/>
    <property type="molecule type" value="Genomic_DNA"/>
</dbReference>
<keyword evidence="3" id="KW-1185">Reference proteome</keyword>
<protein>
    <submittedName>
        <fullName evidence="2">Uncharacterized protein</fullName>
    </submittedName>
</protein>
<feature type="compositionally biased region" description="Basic and acidic residues" evidence="1">
    <location>
        <begin position="152"/>
        <end position="166"/>
    </location>
</feature>
<evidence type="ECO:0000256" key="1">
    <source>
        <dbReference type="SAM" id="MobiDB-lite"/>
    </source>
</evidence>
<feature type="compositionally biased region" description="Basic residues" evidence="1">
    <location>
        <begin position="274"/>
        <end position="288"/>
    </location>
</feature>
<feature type="compositionally biased region" description="Basic and acidic residues" evidence="1">
    <location>
        <begin position="91"/>
        <end position="106"/>
    </location>
</feature>
<feature type="region of interest" description="Disordered" evidence="1">
    <location>
        <begin position="1"/>
        <end position="299"/>
    </location>
</feature>
<reference evidence="3" key="1">
    <citation type="submission" date="2016-12" db="EMBL/GenBank/DDBJ databases">
        <authorList>
            <person name="Varghese N."/>
            <person name="Submissions S."/>
        </authorList>
    </citation>
    <scope>NUCLEOTIDE SEQUENCE [LARGE SCALE GENOMIC DNA]</scope>
    <source>
        <strain evidence="3">DSM 45599</strain>
    </source>
</reference>
<gene>
    <name evidence="2" type="ORF">SAMN04489832_1245</name>
</gene>